<dbReference type="GeneID" id="9471463"/>
<name>D0NW22_PHYIT</name>
<dbReference type="InParanoid" id="D0NW22"/>
<dbReference type="HOGENOM" id="CLU_843255_0_0_1"/>
<reference evidence="3" key="1">
    <citation type="journal article" date="2009" name="Nature">
        <title>Genome sequence and analysis of the Irish potato famine pathogen Phytophthora infestans.</title>
        <authorList>
            <consortium name="The Broad Institute Genome Sequencing Platform"/>
            <person name="Haas B.J."/>
            <person name="Kamoun S."/>
            <person name="Zody M.C."/>
            <person name="Jiang R.H."/>
            <person name="Handsaker R.E."/>
            <person name="Cano L.M."/>
            <person name="Grabherr M."/>
            <person name="Kodira C.D."/>
            <person name="Raffaele S."/>
            <person name="Torto-Alalibo T."/>
            <person name="Bozkurt T.O."/>
            <person name="Ah-Fong A.M."/>
            <person name="Alvarado L."/>
            <person name="Anderson V.L."/>
            <person name="Armstrong M.R."/>
            <person name="Avrova A."/>
            <person name="Baxter L."/>
            <person name="Beynon J."/>
            <person name="Boevink P.C."/>
            <person name="Bollmann S.R."/>
            <person name="Bos J.I."/>
            <person name="Bulone V."/>
            <person name="Cai G."/>
            <person name="Cakir C."/>
            <person name="Carrington J.C."/>
            <person name="Chawner M."/>
            <person name="Conti L."/>
            <person name="Costanzo S."/>
            <person name="Ewan R."/>
            <person name="Fahlgren N."/>
            <person name="Fischbach M.A."/>
            <person name="Fugelstad J."/>
            <person name="Gilroy E.M."/>
            <person name="Gnerre S."/>
            <person name="Green P.J."/>
            <person name="Grenville-Briggs L.J."/>
            <person name="Griffith J."/>
            <person name="Grunwald N.J."/>
            <person name="Horn K."/>
            <person name="Horner N.R."/>
            <person name="Hu C.H."/>
            <person name="Huitema E."/>
            <person name="Jeong D.H."/>
            <person name="Jones A.M."/>
            <person name="Jones J.D."/>
            <person name="Jones R.W."/>
            <person name="Karlsson E.K."/>
            <person name="Kunjeti S.G."/>
            <person name="Lamour K."/>
            <person name="Liu Z."/>
            <person name="Ma L."/>
            <person name="Maclean D."/>
            <person name="Chibucos M.C."/>
            <person name="McDonald H."/>
            <person name="McWalters J."/>
            <person name="Meijer H.J."/>
            <person name="Morgan W."/>
            <person name="Morris P.F."/>
            <person name="Munro C.A."/>
            <person name="O'Neill K."/>
            <person name="Ospina-Giraldo M."/>
            <person name="Pinzon A."/>
            <person name="Pritchard L."/>
            <person name="Ramsahoye B."/>
            <person name="Ren Q."/>
            <person name="Restrepo S."/>
            <person name="Roy S."/>
            <person name="Sadanandom A."/>
            <person name="Savidor A."/>
            <person name="Schornack S."/>
            <person name="Schwartz D.C."/>
            <person name="Schumann U.D."/>
            <person name="Schwessinger B."/>
            <person name="Seyer L."/>
            <person name="Sharpe T."/>
            <person name="Silvar C."/>
            <person name="Song J."/>
            <person name="Studholme D.J."/>
            <person name="Sykes S."/>
            <person name="Thines M."/>
            <person name="van de Vondervoort P.J."/>
            <person name="Phuntumart V."/>
            <person name="Wawra S."/>
            <person name="Weide R."/>
            <person name="Win J."/>
            <person name="Young C."/>
            <person name="Zhou S."/>
            <person name="Fry W."/>
            <person name="Meyers B.C."/>
            <person name="van West P."/>
            <person name="Ristaino J."/>
            <person name="Govers F."/>
            <person name="Birch P.R."/>
            <person name="Whisson S.C."/>
            <person name="Judelson H.S."/>
            <person name="Nusbaum C."/>
        </authorList>
    </citation>
    <scope>NUCLEOTIDE SEQUENCE [LARGE SCALE GENOMIC DNA]</scope>
    <source>
        <strain evidence="3">T30-4</strain>
    </source>
</reference>
<dbReference type="AlphaFoldDB" id="D0NW22"/>
<dbReference type="OMA" id="QTGAYHG"/>
<sequence length="330" mass="36372">MTTRNTARRVLRSDTAPARRLWELDSGNREDSASGAMNRGRPEPHQRFTQRETGITDLRREFTAAQQALRVKATTELTNLNSNIGTEMTEIKRQLANLVQYKLYPNMSATLNQTQATATAAQQIGGEDRTRTQHTVAPVVSTAPDPHQPIGVGTADVAMASVPGAPTIAGFTTFTQDGRESAKFRGEMIREFREPNFQAKVRNQLLRLKQTGAYHGYVNKLWELHRVVELDELTAINIFVTGLTNTKVRLAIQRKQPTTLTAAAQEGFLKWELQEKAPSANQSNASSGASGQKPNNGKNMRNYVKGGNASGETAQGTKALAEKKSRNLQR</sequence>
<proteinExistence type="predicted"/>
<gene>
    <name evidence="2" type="ORF">PITG_17435</name>
</gene>
<protein>
    <recommendedName>
        <fullName evidence="4">Retrotransposon gag domain-containing protein</fullName>
    </recommendedName>
</protein>
<dbReference type="EMBL" id="DS028171">
    <property type="protein sequence ID" value="EEY66858.1"/>
    <property type="molecule type" value="Genomic_DNA"/>
</dbReference>
<dbReference type="RefSeq" id="XP_002896745.1">
    <property type="nucleotide sequence ID" value="XM_002896699.1"/>
</dbReference>
<evidence type="ECO:0000313" key="2">
    <source>
        <dbReference type="EMBL" id="EEY66858.1"/>
    </source>
</evidence>
<evidence type="ECO:0000256" key="1">
    <source>
        <dbReference type="SAM" id="MobiDB-lite"/>
    </source>
</evidence>
<organism evidence="2 3">
    <name type="scientific">Phytophthora infestans (strain T30-4)</name>
    <name type="common">Potato late blight agent</name>
    <dbReference type="NCBI Taxonomy" id="403677"/>
    <lineage>
        <taxon>Eukaryota</taxon>
        <taxon>Sar</taxon>
        <taxon>Stramenopiles</taxon>
        <taxon>Oomycota</taxon>
        <taxon>Peronosporomycetes</taxon>
        <taxon>Peronosporales</taxon>
        <taxon>Peronosporaceae</taxon>
        <taxon>Phytophthora</taxon>
    </lineage>
</organism>
<keyword evidence="3" id="KW-1185">Reference proteome</keyword>
<feature type="region of interest" description="Disordered" evidence="1">
    <location>
        <begin position="276"/>
        <end position="330"/>
    </location>
</feature>
<dbReference type="VEuPathDB" id="FungiDB:PITG_17435"/>
<dbReference type="Proteomes" id="UP000006643">
    <property type="component" value="Unassembled WGS sequence"/>
</dbReference>
<evidence type="ECO:0000313" key="3">
    <source>
        <dbReference type="Proteomes" id="UP000006643"/>
    </source>
</evidence>
<feature type="region of interest" description="Disordered" evidence="1">
    <location>
        <begin position="21"/>
        <end position="47"/>
    </location>
</feature>
<dbReference type="OrthoDB" id="5311529at2759"/>
<feature type="compositionally biased region" description="Low complexity" evidence="1">
    <location>
        <begin position="279"/>
        <end position="292"/>
    </location>
</feature>
<feature type="compositionally biased region" description="Basic and acidic residues" evidence="1">
    <location>
        <begin position="320"/>
        <end position="330"/>
    </location>
</feature>
<dbReference type="KEGG" id="pif:PITG_17435"/>
<feature type="compositionally biased region" description="Basic and acidic residues" evidence="1">
    <location>
        <begin position="21"/>
        <end position="32"/>
    </location>
</feature>
<evidence type="ECO:0008006" key="4">
    <source>
        <dbReference type="Google" id="ProtNLM"/>
    </source>
</evidence>
<accession>D0NW22</accession>